<dbReference type="Gene3D" id="3.40.190.10">
    <property type="entry name" value="Periplasmic binding protein-like II"/>
    <property type="match status" value="1"/>
</dbReference>
<dbReference type="Pfam" id="PF04069">
    <property type="entry name" value="OpuAC"/>
    <property type="match status" value="1"/>
</dbReference>
<dbReference type="AlphaFoldDB" id="A0A845F0S3"/>
<dbReference type="GO" id="GO:0043190">
    <property type="term" value="C:ATP-binding cassette (ABC) transporter complex"/>
    <property type="evidence" value="ECO:0007669"/>
    <property type="project" value="InterPro"/>
</dbReference>
<proteinExistence type="predicted"/>
<name>A0A845F0S3_9BACL</name>
<organism evidence="2 3">
    <name type="scientific">Guptibacillus hwajinpoensis</name>
    <dbReference type="NCBI Taxonomy" id="208199"/>
    <lineage>
        <taxon>Bacteria</taxon>
        <taxon>Bacillati</taxon>
        <taxon>Bacillota</taxon>
        <taxon>Bacilli</taxon>
        <taxon>Bacillales</taxon>
        <taxon>Guptibacillaceae</taxon>
        <taxon>Guptibacillus</taxon>
    </lineage>
</organism>
<sequence length="299" mass="33366">MLSGIIIVLILTMVTSCSTVGIGGKPISVGGKNYTEQYLLSEMTAFLLEDAGYDVKQMNNLSSTVVRKALENEQVDLMWEYTGTALLTYMGQDTIADPTKAFQKVKEIDGKENDIHWMNMSNVNNTYALAMREEQAKELGIQSISDLAAYMNDHPGELSIASDAEFANRPDGIPGVEKTYGFKFDTNQINQMDIGLTQRALDNGDVDISVAFETDPTIVEYNLITLKDDKNFFPPYTAAVTINEDVYEKYPEVKEITKPLAEQLNSDIMRELNYKVDIEGNSVSVVAYDWLVENGLLEE</sequence>
<dbReference type="GO" id="GO:0022857">
    <property type="term" value="F:transmembrane transporter activity"/>
    <property type="evidence" value="ECO:0007669"/>
    <property type="project" value="InterPro"/>
</dbReference>
<evidence type="ECO:0000313" key="2">
    <source>
        <dbReference type="EMBL" id="MYL64344.1"/>
    </source>
</evidence>
<dbReference type="InterPro" id="IPR007210">
    <property type="entry name" value="ABC_Gly_betaine_transp_sub-bd"/>
</dbReference>
<dbReference type="CDD" id="cd13611">
    <property type="entry name" value="PBP2_YehZ"/>
    <property type="match status" value="1"/>
</dbReference>
<feature type="domain" description="ABC-type glycine betaine transport system substrate-binding" evidence="1">
    <location>
        <begin position="25"/>
        <end position="291"/>
    </location>
</feature>
<dbReference type="SUPFAM" id="SSF53850">
    <property type="entry name" value="Periplasmic binding protein-like II"/>
    <property type="match status" value="1"/>
</dbReference>
<dbReference type="Proteomes" id="UP000447833">
    <property type="component" value="Unassembled WGS sequence"/>
</dbReference>
<evidence type="ECO:0000259" key="1">
    <source>
        <dbReference type="Pfam" id="PF04069"/>
    </source>
</evidence>
<reference evidence="2 3" key="1">
    <citation type="submission" date="2019-11" db="EMBL/GenBank/DDBJ databases">
        <title>Genome sequences of 17 halophilic strains isolated from different environments.</title>
        <authorList>
            <person name="Furrow R.E."/>
        </authorList>
    </citation>
    <scope>NUCLEOTIDE SEQUENCE [LARGE SCALE GENOMIC DNA]</scope>
    <source>
        <strain evidence="2 3">22506_14_FS</strain>
    </source>
</reference>
<dbReference type="EMBL" id="WMEY01000004">
    <property type="protein sequence ID" value="MYL64344.1"/>
    <property type="molecule type" value="Genomic_DNA"/>
</dbReference>
<protein>
    <submittedName>
        <fullName evidence="2">Glycine/betaine ABC transporter substrate-binding protein</fullName>
    </submittedName>
</protein>
<accession>A0A845F0S3</accession>
<gene>
    <name evidence="2" type="ORF">GLW07_13385</name>
</gene>
<dbReference type="Gene3D" id="3.40.190.120">
    <property type="entry name" value="Osmoprotection protein (prox), domain 2"/>
    <property type="match status" value="1"/>
</dbReference>
<evidence type="ECO:0000313" key="3">
    <source>
        <dbReference type="Proteomes" id="UP000447833"/>
    </source>
</evidence>
<comment type="caution">
    <text evidence="2">The sequence shown here is derived from an EMBL/GenBank/DDBJ whole genome shotgun (WGS) entry which is preliminary data.</text>
</comment>